<dbReference type="GO" id="GO:0016791">
    <property type="term" value="F:phosphatase activity"/>
    <property type="evidence" value="ECO:0007669"/>
    <property type="project" value="TreeGrafter"/>
</dbReference>
<keyword evidence="6" id="KW-1185">Reference proteome</keyword>
<feature type="region of interest" description="Disordered" evidence="2">
    <location>
        <begin position="446"/>
        <end position="465"/>
    </location>
</feature>
<evidence type="ECO:0000313" key="6">
    <source>
        <dbReference type="Proteomes" id="UP000813427"/>
    </source>
</evidence>
<evidence type="ECO:0000313" key="5">
    <source>
        <dbReference type="EMBL" id="KAH7246430.1"/>
    </source>
</evidence>
<dbReference type="SUPFAM" id="SSF53254">
    <property type="entry name" value="Phosphoglycerate mutase-like"/>
    <property type="match status" value="1"/>
</dbReference>
<dbReference type="InterPro" id="IPR000560">
    <property type="entry name" value="His_Pase_clade-2"/>
</dbReference>
<feature type="chain" id="PRO_5035438308" evidence="4">
    <location>
        <begin position="21"/>
        <end position="465"/>
    </location>
</feature>
<dbReference type="PANTHER" id="PTHR11567:SF142">
    <property type="entry name" value="PHOSPHOGLYCERATE MUTASE-LIKE PROTEIN"/>
    <property type="match status" value="1"/>
</dbReference>
<feature type="transmembrane region" description="Helical" evidence="3">
    <location>
        <begin position="413"/>
        <end position="437"/>
    </location>
</feature>
<dbReference type="PANTHER" id="PTHR11567">
    <property type="entry name" value="ACID PHOSPHATASE-RELATED"/>
    <property type="match status" value="1"/>
</dbReference>
<dbReference type="CDD" id="cd12087">
    <property type="entry name" value="TM_EGFR-like"/>
    <property type="match status" value="1"/>
</dbReference>
<feature type="compositionally biased region" description="Polar residues" evidence="2">
    <location>
        <begin position="454"/>
        <end position="465"/>
    </location>
</feature>
<accession>A0A8K0RZW3</accession>
<keyword evidence="4" id="KW-0732">Signal</keyword>
<name>A0A8K0RZW3_9HYPO</name>
<dbReference type="Proteomes" id="UP000813427">
    <property type="component" value="Unassembled WGS sequence"/>
</dbReference>
<dbReference type="CDD" id="cd07061">
    <property type="entry name" value="HP_HAP_like"/>
    <property type="match status" value="1"/>
</dbReference>
<dbReference type="InterPro" id="IPR050645">
    <property type="entry name" value="Histidine_acid_phosphatase"/>
</dbReference>
<keyword evidence="3" id="KW-0472">Membrane</keyword>
<evidence type="ECO:0000256" key="4">
    <source>
        <dbReference type="SAM" id="SignalP"/>
    </source>
</evidence>
<protein>
    <submittedName>
        <fullName evidence="5">Histidine phosphatase superfamily</fullName>
    </submittedName>
</protein>
<evidence type="ECO:0000256" key="1">
    <source>
        <dbReference type="ARBA" id="ARBA00005375"/>
    </source>
</evidence>
<gene>
    <name evidence="5" type="ORF">BKA59DRAFT_528246</name>
</gene>
<dbReference type="InterPro" id="IPR029033">
    <property type="entry name" value="His_PPase_superfam"/>
</dbReference>
<dbReference type="EMBL" id="JAGPXF010000004">
    <property type="protein sequence ID" value="KAH7246430.1"/>
    <property type="molecule type" value="Genomic_DNA"/>
</dbReference>
<comment type="similarity">
    <text evidence="1">Belongs to the histidine acid phosphatase family.</text>
</comment>
<feature type="signal peptide" evidence="4">
    <location>
        <begin position="1"/>
        <end position="20"/>
    </location>
</feature>
<dbReference type="AlphaFoldDB" id="A0A8K0RZW3"/>
<evidence type="ECO:0000256" key="2">
    <source>
        <dbReference type="SAM" id="MobiDB-lite"/>
    </source>
</evidence>
<organism evidence="5 6">
    <name type="scientific">Fusarium tricinctum</name>
    <dbReference type="NCBI Taxonomy" id="61284"/>
    <lineage>
        <taxon>Eukaryota</taxon>
        <taxon>Fungi</taxon>
        <taxon>Dikarya</taxon>
        <taxon>Ascomycota</taxon>
        <taxon>Pezizomycotina</taxon>
        <taxon>Sordariomycetes</taxon>
        <taxon>Hypocreomycetidae</taxon>
        <taxon>Hypocreales</taxon>
        <taxon>Nectriaceae</taxon>
        <taxon>Fusarium</taxon>
        <taxon>Fusarium tricinctum species complex</taxon>
    </lineage>
</organism>
<sequence length="465" mass="51074">MYSKALSGISLSLLISNITGEVIHGAVVFSRHGDRTTKWYGAQSLTSLGAEQNFQVGSDYRDCYLASDSEYRILGISEDEYKPSQIFASAPDQGILMNTATAFLHGFYPPLVDLDPEIASQTLNNGSESQAPLDGYQYVLLHTVVDNSPDTIWIKGDDACPKYVAASKEFYQQFYDVLSEGVYNLKPENMTYRNAYNIFDLVNVDRIHNSTSPARNVSDEDLLQLHTLADSSELGQNWNESDPARAIGAETLSGAILNQLNQTVTSRGKLKFSLFAGSYDTFMAFFGLSGLLDESPNFHGLLDYASTMAFELFTDDNTDEFPSNPEADLRVRWLFRNSTAGDLKSFPLFGSGQESLSWSKFVTEIKKRAITDVGDWCSKCGSDEDFCAAYEDDDESVRDNDEDKDDKGGMSNVVAGVIGAMVTLGVVALVGAAAFVLMRRRKTTRRVDEKGSVRSGSTDGNAAKV</sequence>
<proteinExistence type="inferred from homology"/>
<evidence type="ECO:0000256" key="3">
    <source>
        <dbReference type="SAM" id="Phobius"/>
    </source>
</evidence>
<dbReference type="Pfam" id="PF00328">
    <property type="entry name" value="His_Phos_2"/>
    <property type="match status" value="1"/>
</dbReference>
<reference evidence="5" key="1">
    <citation type="journal article" date="2021" name="Nat. Commun.">
        <title>Genetic determinants of endophytism in the Arabidopsis root mycobiome.</title>
        <authorList>
            <person name="Mesny F."/>
            <person name="Miyauchi S."/>
            <person name="Thiergart T."/>
            <person name="Pickel B."/>
            <person name="Atanasova L."/>
            <person name="Karlsson M."/>
            <person name="Huettel B."/>
            <person name="Barry K.W."/>
            <person name="Haridas S."/>
            <person name="Chen C."/>
            <person name="Bauer D."/>
            <person name="Andreopoulos W."/>
            <person name="Pangilinan J."/>
            <person name="LaButti K."/>
            <person name="Riley R."/>
            <person name="Lipzen A."/>
            <person name="Clum A."/>
            <person name="Drula E."/>
            <person name="Henrissat B."/>
            <person name="Kohler A."/>
            <person name="Grigoriev I.V."/>
            <person name="Martin F.M."/>
            <person name="Hacquard S."/>
        </authorList>
    </citation>
    <scope>NUCLEOTIDE SEQUENCE</scope>
    <source>
        <strain evidence="5">MPI-SDFR-AT-0068</strain>
    </source>
</reference>
<dbReference type="Gene3D" id="3.40.50.1240">
    <property type="entry name" value="Phosphoglycerate mutase-like"/>
    <property type="match status" value="1"/>
</dbReference>
<comment type="caution">
    <text evidence="5">The sequence shown here is derived from an EMBL/GenBank/DDBJ whole genome shotgun (WGS) entry which is preliminary data.</text>
</comment>
<keyword evidence="3" id="KW-1133">Transmembrane helix</keyword>
<dbReference type="OrthoDB" id="258392at2759"/>
<keyword evidence="3" id="KW-0812">Transmembrane</keyword>